<dbReference type="STRING" id="299467.A0A443S7H1"/>
<dbReference type="GO" id="GO:0016020">
    <property type="term" value="C:membrane"/>
    <property type="evidence" value="ECO:0007669"/>
    <property type="project" value="UniProtKB-SubCell"/>
</dbReference>
<reference evidence="9 10" key="1">
    <citation type="journal article" date="2018" name="Gigascience">
        <title>Genomes of trombidid mites reveal novel predicted allergens and laterally-transferred genes associated with secondary metabolism.</title>
        <authorList>
            <person name="Dong X."/>
            <person name="Chaisiri K."/>
            <person name="Xia D."/>
            <person name="Armstrong S.D."/>
            <person name="Fang Y."/>
            <person name="Donnelly M.J."/>
            <person name="Kadowaki T."/>
            <person name="McGarry J.W."/>
            <person name="Darby A.C."/>
            <person name="Makepeace B.L."/>
        </authorList>
    </citation>
    <scope>NUCLEOTIDE SEQUENCE [LARGE SCALE GENOMIC DNA]</scope>
    <source>
        <strain evidence="9">UoL-UT</strain>
    </source>
</reference>
<proteinExistence type="predicted"/>
<name>A0A443S7H1_9ACAR</name>
<evidence type="ECO:0000313" key="9">
    <source>
        <dbReference type="EMBL" id="RWS23489.1"/>
    </source>
</evidence>
<keyword evidence="4 8" id="KW-1133">Transmembrane helix</keyword>
<evidence type="ECO:0000313" key="10">
    <source>
        <dbReference type="Proteomes" id="UP000288716"/>
    </source>
</evidence>
<keyword evidence="5 8" id="KW-0472">Membrane</keyword>
<dbReference type="FunFam" id="1.20.1280.290:FF:000005">
    <property type="entry name" value="PQ-loop repeat-containing protein 1"/>
    <property type="match status" value="1"/>
</dbReference>
<dbReference type="Gene3D" id="1.20.1280.290">
    <property type="match status" value="2"/>
</dbReference>
<evidence type="ECO:0000256" key="6">
    <source>
        <dbReference type="ARBA" id="ARBA00040648"/>
    </source>
</evidence>
<feature type="transmembrane region" description="Helical" evidence="8">
    <location>
        <begin position="20"/>
        <end position="41"/>
    </location>
</feature>
<feature type="transmembrane region" description="Helical" evidence="8">
    <location>
        <begin position="158"/>
        <end position="178"/>
    </location>
</feature>
<dbReference type="OrthoDB" id="292213at2759"/>
<evidence type="ECO:0000256" key="1">
    <source>
        <dbReference type="ARBA" id="ARBA00004141"/>
    </source>
</evidence>
<gene>
    <name evidence="9" type="ORF">B4U80_10975</name>
</gene>
<feature type="transmembrane region" description="Helical" evidence="8">
    <location>
        <begin position="53"/>
        <end position="74"/>
    </location>
</feature>
<dbReference type="PANTHER" id="PTHR14856:SF9">
    <property type="entry name" value="PQ-LOOP REPEAT-CONTAINING PROTEIN 1"/>
    <property type="match status" value="1"/>
</dbReference>
<evidence type="ECO:0000256" key="4">
    <source>
        <dbReference type="ARBA" id="ARBA00022989"/>
    </source>
</evidence>
<feature type="transmembrane region" description="Helical" evidence="8">
    <location>
        <begin position="222"/>
        <end position="238"/>
    </location>
</feature>
<dbReference type="AlphaFoldDB" id="A0A443S7H1"/>
<dbReference type="GO" id="GO:0045332">
    <property type="term" value="P:phospholipid translocation"/>
    <property type="evidence" value="ECO:0007669"/>
    <property type="project" value="TreeGrafter"/>
</dbReference>
<organism evidence="9 10">
    <name type="scientific">Leptotrombidium deliense</name>
    <dbReference type="NCBI Taxonomy" id="299467"/>
    <lineage>
        <taxon>Eukaryota</taxon>
        <taxon>Metazoa</taxon>
        <taxon>Ecdysozoa</taxon>
        <taxon>Arthropoda</taxon>
        <taxon>Chelicerata</taxon>
        <taxon>Arachnida</taxon>
        <taxon>Acari</taxon>
        <taxon>Acariformes</taxon>
        <taxon>Trombidiformes</taxon>
        <taxon>Prostigmata</taxon>
        <taxon>Anystina</taxon>
        <taxon>Parasitengona</taxon>
        <taxon>Trombiculoidea</taxon>
        <taxon>Trombiculidae</taxon>
        <taxon>Leptotrombidium</taxon>
    </lineage>
</organism>
<keyword evidence="3" id="KW-0677">Repeat</keyword>
<comment type="subcellular location">
    <subcellularLocation>
        <location evidence="1">Membrane</location>
        <topology evidence="1">Multi-pass membrane protein</topology>
    </subcellularLocation>
</comment>
<feature type="transmembrane region" description="Helical" evidence="8">
    <location>
        <begin position="244"/>
        <end position="266"/>
    </location>
</feature>
<evidence type="ECO:0000256" key="7">
    <source>
        <dbReference type="ARBA" id="ARBA00043159"/>
    </source>
</evidence>
<dbReference type="InterPro" id="IPR052241">
    <property type="entry name" value="SLC66/Scramblase_ANY1"/>
</dbReference>
<dbReference type="PANTHER" id="PTHR14856">
    <property type="entry name" value="PQ-LOOP REPEAT-CONTAINING PROTEIN 1-LIKE PROTEIN"/>
    <property type="match status" value="1"/>
</dbReference>
<dbReference type="GO" id="GO:0005768">
    <property type="term" value="C:endosome"/>
    <property type="evidence" value="ECO:0007669"/>
    <property type="project" value="TreeGrafter"/>
</dbReference>
<keyword evidence="10" id="KW-1185">Reference proteome</keyword>
<accession>A0A443S7H1</accession>
<feature type="transmembrane region" description="Helical" evidence="8">
    <location>
        <begin position="86"/>
        <end position="105"/>
    </location>
</feature>
<dbReference type="FunFam" id="1.20.1280.290:FF:000008">
    <property type="entry name" value="PQ-loop repeat-containing protein 1"/>
    <property type="match status" value="1"/>
</dbReference>
<dbReference type="GO" id="GO:0042147">
    <property type="term" value="P:retrograde transport, endosome to Golgi"/>
    <property type="evidence" value="ECO:0007669"/>
    <property type="project" value="TreeGrafter"/>
</dbReference>
<dbReference type="Proteomes" id="UP000288716">
    <property type="component" value="Unassembled WGS sequence"/>
</dbReference>
<evidence type="ECO:0000256" key="2">
    <source>
        <dbReference type="ARBA" id="ARBA00022692"/>
    </source>
</evidence>
<keyword evidence="2 8" id="KW-0812">Transmembrane</keyword>
<dbReference type="SMART" id="SM00679">
    <property type="entry name" value="CTNS"/>
    <property type="match status" value="2"/>
</dbReference>
<evidence type="ECO:0000256" key="5">
    <source>
        <dbReference type="ARBA" id="ARBA00023136"/>
    </source>
</evidence>
<sequence length="279" mass="32346">MAESVDDQLFAFEVPSLKELLSYAASTAIIFGGVLPYVPQYLEIKRTENSDGFSTYVCLVLLIANTLRILFWYAYLPFGRYFEIPLLIQSIVMNIAMLTIIELCVRVRNRNTIVPQKHRYFLGKHLLRFENPRFSVVQIPKSHRIHLDPKYFWNWTDFVSYVECVVTFTVILGAVTYYFLDSHIYVEALGFLALFTEALLATPQLVKNFRSKSTVGMSKNMVLLWTGGDMFKTTYFIFRDAPIQFLVCGVLQVIIDLCILLQIFVYRFSKKAQKSHYIS</sequence>
<dbReference type="GO" id="GO:0005802">
    <property type="term" value="C:trans-Golgi network"/>
    <property type="evidence" value="ECO:0007669"/>
    <property type="project" value="TreeGrafter"/>
</dbReference>
<dbReference type="GO" id="GO:0005829">
    <property type="term" value="C:cytosol"/>
    <property type="evidence" value="ECO:0007669"/>
    <property type="project" value="GOC"/>
</dbReference>
<dbReference type="Pfam" id="PF04193">
    <property type="entry name" value="PQ-loop"/>
    <property type="match status" value="2"/>
</dbReference>
<dbReference type="EMBL" id="NCKV01006361">
    <property type="protein sequence ID" value="RWS23489.1"/>
    <property type="molecule type" value="Genomic_DNA"/>
</dbReference>
<comment type="caution">
    <text evidence="9">The sequence shown here is derived from an EMBL/GenBank/DDBJ whole genome shotgun (WGS) entry which is preliminary data.</text>
</comment>
<evidence type="ECO:0000256" key="8">
    <source>
        <dbReference type="SAM" id="Phobius"/>
    </source>
</evidence>
<dbReference type="InterPro" id="IPR006603">
    <property type="entry name" value="PQ-loop_rpt"/>
</dbReference>
<feature type="transmembrane region" description="Helical" evidence="8">
    <location>
        <begin position="184"/>
        <end position="201"/>
    </location>
</feature>
<evidence type="ECO:0000256" key="3">
    <source>
        <dbReference type="ARBA" id="ARBA00022737"/>
    </source>
</evidence>
<dbReference type="VEuPathDB" id="VectorBase:LDEU008551"/>
<protein>
    <recommendedName>
        <fullName evidence="6">Solute carrier family 66 member 2</fullName>
    </recommendedName>
    <alternativeName>
        <fullName evidence="7">PQ-loop repeat-containing protein 1</fullName>
    </alternativeName>
</protein>